<dbReference type="Proteomes" id="UP000320735">
    <property type="component" value="Unassembled WGS sequence"/>
</dbReference>
<accession>A0A5C6BBT6</accession>
<protein>
    <submittedName>
        <fullName evidence="1">Uncharacterized protein</fullName>
    </submittedName>
</protein>
<comment type="caution">
    <text evidence="1">The sequence shown here is derived from an EMBL/GenBank/DDBJ whole genome shotgun (WGS) entry which is preliminary data.</text>
</comment>
<evidence type="ECO:0000313" key="1">
    <source>
        <dbReference type="EMBL" id="TWU08941.1"/>
    </source>
</evidence>
<sequence length="84" mass="9158">MVRPLHVGLFYVPRNQLIEVLGPIGNESPKSNFIETVQAKQTAFTNQAVTTGIDIGLLEIAEDRGQLRQRGGMLGHLDGVDQST</sequence>
<name>A0A5C6BBT6_9PLAN</name>
<reference evidence="1 2" key="1">
    <citation type="submission" date="2019-02" db="EMBL/GenBank/DDBJ databases">
        <title>Deep-cultivation of Planctomycetes and their phenomic and genomic characterization uncovers novel biology.</title>
        <authorList>
            <person name="Wiegand S."/>
            <person name="Jogler M."/>
            <person name="Boedeker C."/>
            <person name="Pinto D."/>
            <person name="Vollmers J."/>
            <person name="Rivas-Marin E."/>
            <person name="Kohn T."/>
            <person name="Peeters S.H."/>
            <person name="Heuer A."/>
            <person name="Rast P."/>
            <person name="Oberbeckmann S."/>
            <person name="Bunk B."/>
            <person name="Jeske O."/>
            <person name="Meyerdierks A."/>
            <person name="Storesund J.E."/>
            <person name="Kallscheuer N."/>
            <person name="Luecker S."/>
            <person name="Lage O.M."/>
            <person name="Pohl T."/>
            <person name="Merkel B.J."/>
            <person name="Hornburger P."/>
            <person name="Mueller R.-W."/>
            <person name="Bruemmer F."/>
            <person name="Labrenz M."/>
            <person name="Spormann A.M."/>
            <person name="Op Den Camp H."/>
            <person name="Overmann J."/>
            <person name="Amann R."/>
            <person name="Jetten M.S.M."/>
            <person name="Mascher T."/>
            <person name="Medema M.H."/>
            <person name="Devos D.P."/>
            <person name="Kaster A.-K."/>
            <person name="Ovreas L."/>
            <person name="Rohde M."/>
            <person name="Galperin M.Y."/>
            <person name="Jogler C."/>
        </authorList>
    </citation>
    <scope>NUCLEOTIDE SEQUENCE [LARGE SCALE GENOMIC DNA]</scope>
    <source>
        <strain evidence="1 2">CA54</strain>
    </source>
</reference>
<dbReference type="AlphaFoldDB" id="A0A5C6BBT6"/>
<organism evidence="1 2">
    <name type="scientific">Symmachiella macrocystis</name>
    <dbReference type="NCBI Taxonomy" id="2527985"/>
    <lineage>
        <taxon>Bacteria</taxon>
        <taxon>Pseudomonadati</taxon>
        <taxon>Planctomycetota</taxon>
        <taxon>Planctomycetia</taxon>
        <taxon>Planctomycetales</taxon>
        <taxon>Planctomycetaceae</taxon>
        <taxon>Symmachiella</taxon>
    </lineage>
</organism>
<proteinExistence type="predicted"/>
<evidence type="ECO:0000313" key="2">
    <source>
        <dbReference type="Proteomes" id="UP000320735"/>
    </source>
</evidence>
<dbReference type="EMBL" id="SJPP01000002">
    <property type="protein sequence ID" value="TWU08941.1"/>
    <property type="molecule type" value="Genomic_DNA"/>
</dbReference>
<keyword evidence="2" id="KW-1185">Reference proteome</keyword>
<gene>
    <name evidence="1" type="ORF">CA54_41800</name>
</gene>